<reference evidence="1 2" key="1">
    <citation type="submission" date="2020-04" db="EMBL/GenBank/DDBJ databases">
        <title>Rhodospirillaceae bacterium KN72 isolated from deep sea.</title>
        <authorList>
            <person name="Zhang D.-C."/>
        </authorList>
    </citation>
    <scope>NUCLEOTIDE SEQUENCE [LARGE SCALE GENOMIC DNA]</scope>
    <source>
        <strain evidence="1 2">KN72</strain>
    </source>
</reference>
<organism evidence="1 2">
    <name type="scientific">Pacificispira spongiicola</name>
    <dbReference type="NCBI Taxonomy" id="2729598"/>
    <lineage>
        <taxon>Bacteria</taxon>
        <taxon>Pseudomonadati</taxon>
        <taxon>Pseudomonadota</taxon>
        <taxon>Alphaproteobacteria</taxon>
        <taxon>Rhodospirillales</taxon>
        <taxon>Rhodospirillaceae</taxon>
        <taxon>Pacificispira</taxon>
    </lineage>
</organism>
<comment type="caution">
    <text evidence="1">The sequence shown here is derived from an EMBL/GenBank/DDBJ whole genome shotgun (WGS) entry which is preliminary data.</text>
</comment>
<dbReference type="AlphaFoldDB" id="A0A7Y0DZ43"/>
<proteinExistence type="predicted"/>
<evidence type="ECO:0000313" key="1">
    <source>
        <dbReference type="EMBL" id="NMM44248.1"/>
    </source>
</evidence>
<dbReference type="EMBL" id="JABBNT010000002">
    <property type="protein sequence ID" value="NMM44248.1"/>
    <property type="molecule type" value="Genomic_DNA"/>
</dbReference>
<gene>
    <name evidence="1" type="ORF">HH303_07150</name>
</gene>
<sequence>MTKNGLHIGIDLGGTKTSGVLMEESGAVRRHIRIASPRGNYDDTVQAIRTLVDDLTDSTAPNCPVGVGIPGAISPATGLVKNANSTWLIGRPIDRDLTAALARPVRVANDADCFALSEALDGAGAGYRSVFGVILGTGVGGGLVFDRRLHEGPNAIAGEWSHNPLPRPDPETDPLRDCYCGRTGCIETFLSGPGLAEDHLMRTGEAATPEEIMAAETPDRENSLTLYADRMARALATVINIVDPEVIVLGGGLSGVTALYDLVPDRLTRHVFSDTVRTRLLPNRHGDDSGVLGAARLWLSTSAVS</sequence>
<dbReference type="Proteomes" id="UP000539372">
    <property type="component" value="Unassembled WGS sequence"/>
</dbReference>
<dbReference type="CDD" id="cd24066">
    <property type="entry name" value="ASKHA_NBD_ROK_EcFRK-like"/>
    <property type="match status" value="1"/>
</dbReference>
<dbReference type="PANTHER" id="PTHR18964:SF174">
    <property type="entry name" value="D-ALLOSE KINASE-RELATED"/>
    <property type="match status" value="1"/>
</dbReference>
<keyword evidence="2" id="KW-1185">Reference proteome</keyword>
<dbReference type="InterPro" id="IPR043129">
    <property type="entry name" value="ATPase_NBD"/>
</dbReference>
<evidence type="ECO:0000313" key="2">
    <source>
        <dbReference type="Proteomes" id="UP000539372"/>
    </source>
</evidence>
<dbReference type="RefSeq" id="WP_169624544.1">
    <property type="nucleotide sequence ID" value="NZ_JABBNT010000002.1"/>
</dbReference>
<dbReference type="InterPro" id="IPR000600">
    <property type="entry name" value="ROK"/>
</dbReference>
<protein>
    <submittedName>
        <fullName evidence="1">ROK family protein</fullName>
    </submittedName>
</protein>
<dbReference type="Gene3D" id="3.30.420.40">
    <property type="match status" value="2"/>
</dbReference>
<accession>A0A7Y0DZ43</accession>
<dbReference type="PANTHER" id="PTHR18964">
    <property type="entry name" value="ROK (REPRESSOR, ORF, KINASE) FAMILY"/>
    <property type="match status" value="1"/>
</dbReference>
<dbReference type="SUPFAM" id="SSF53067">
    <property type="entry name" value="Actin-like ATPase domain"/>
    <property type="match status" value="1"/>
</dbReference>
<dbReference type="GO" id="GO:0004396">
    <property type="term" value="F:hexokinase activity"/>
    <property type="evidence" value="ECO:0007669"/>
    <property type="project" value="TreeGrafter"/>
</dbReference>
<dbReference type="Pfam" id="PF00480">
    <property type="entry name" value="ROK"/>
    <property type="match status" value="1"/>
</dbReference>
<name>A0A7Y0DZ43_9PROT</name>